<feature type="coiled-coil region" evidence="14">
    <location>
        <begin position="217"/>
        <end position="244"/>
    </location>
</feature>
<evidence type="ECO:0000313" key="19">
    <source>
        <dbReference type="Proteomes" id="UP000029278"/>
    </source>
</evidence>
<keyword evidence="9" id="KW-0418">Kinase</keyword>
<dbReference type="InterPro" id="IPR003661">
    <property type="entry name" value="HisK_dim/P_dom"/>
</dbReference>
<dbReference type="GO" id="GO:0000155">
    <property type="term" value="F:phosphorelay sensor kinase activity"/>
    <property type="evidence" value="ECO:0007669"/>
    <property type="project" value="InterPro"/>
</dbReference>
<sequence length="463" mass="53138">MKKHNRHGGKRPLKRLFLLNYTAITGLVLTAIILALLNMDFLMNRFFDKTPDFKQISAADLYEADGTLNGTLLDRYSGWLELLDEEGNVIATEGQKQDDITAYSGDRLFAEIDMYRNDRYITYHPYSVEGPNGERYVLLWKTPELNDKMLLAVGIFAASLLVFLMGALFFYTRYSVRQLKKPLQQIAQGIGEMERFRYEKRLHFEAEQEFAEIRDAFNDMAERLQQASAAKATAEKNKQNLLLHLSHDLKTPITSILGYSQLLLDNPPADENERRKYVQYILDKSSYMSKLILDLFELAKLDDEHLKLNLQKVNLTKWYQQKIAEFYPEIEHHGFRLRAEIPETPLHVMMDLVHMDRVAANLIGNALKYNPPGTELYASCEEQDGKAILWLGDSGLGFPERERERLFEEFVRGSSSGKEGTGLGLAICRKIIERHQGAMELVSDADYPTLFRIHLPSASVQSP</sequence>
<feature type="transmembrane region" description="Helical" evidence="15">
    <location>
        <begin position="16"/>
        <end position="37"/>
    </location>
</feature>
<keyword evidence="19" id="KW-1185">Reference proteome</keyword>
<dbReference type="InterPro" id="IPR050398">
    <property type="entry name" value="HssS/ArlS-like"/>
</dbReference>
<dbReference type="PROSITE" id="PS50885">
    <property type="entry name" value="HAMP"/>
    <property type="match status" value="1"/>
</dbReference>
<keyword evidence="14" id="KW-0175">Coiled coil</keyword>
<evidence type="ECO:0000256" key="6">
    <source>
        <dbReference type="ARBA" id="ARBA00022679"/>
    </source>
</evidence>
<dbReference type="Proteomes" id="UP000029278">
    <property type="component" value="Unassembled WGS sequence"/>
</dbReference>
<dbReference type="PATRIC" id="fig|44252.3.peg.2730"/>
<organism evidence="18 19">
    <name type="scientific">Paenibacillus macerans</name>
    <name type="common">Bacillus macerans</name>
    <dbReference type="NCBI Taxonomy" id="44252"/>
    <lineage>
        <taxon>Bacteria</taxon>
        <taxon>Bacillati</taxon>
        <taxon>Bacillota</taxon>
        <taxon>Bacilli</taxon>
        <taxon>Bacillales</taxon>
        <taxon>Paenibacillaceae</taxon>
        <taxon>Paenibacillus</taxon>
    </lineage>
</organism>
<dbReference type="InterPro" id="IPR036890">
    <property type="entry name" value="HATPase_C_sf"/>
</dbReference>
<evidence type="ECO:0000256" key="13">
    <source>
        <dbReference type="ARBA" id="ARBA00023136"/>
    </source>
</evidence>
<accession>A0A090ZCA0</accession>
<evidence type="ECO:0000256" key="9">
    <source>
        <dbReference type="ARBA" id="ARBA00022777"/>
    </source>
</evidence>
<dbReference type="InterPro" id="IPR003660">
    <property type="entry name" value="HAMP_dom"/>
</dbReference>
<dbReference type="PRINTS" id="PR00344">
    <property type="entry name" value="BCTRLSENSOR"/>
</dbReference>
<dbReference type="RefSeq" id="WP_036622886.1">
    <property type="nucleotide sequence ID" value="NZ_BGML01000003.1"/>
</dbReference>
<evidence type="ECO:0000256" key="1">
    <source>
        <dbReference type="ARBA" id="ARBA00000085"/>
    </source>
</evidence>
<keyword evidence="5" id="KW-0597">Phosphoprotein</keyword>
<dbReference type="CDD" id="cd00082">
    <property type="entry name" value="HisKA"/>
    <property type="match status" value="1"/>
</dbReference>
<name>A0A090ZCA0_PAEMA</name>
<feature type="domain" description="HAMP" evidence="17">
    <location>
        <begin position="177"/>
        <end position="229"/>
    </location>
</feature>
<dbReference type="CDD" id="cd06225">
    <property type="entry name" value="HAMP"/>
    <property type="match status" value="1"/>
</dbReference>
<dbReference type="SUPFAM" id="SSF55874">
    <property type="entry name" value="ATPase domain of HSP90 chaperone/DNA topoisomerase II/histidine kinase"/>
    <property type="match status" value="1"/>
</dbReference>
<dbReference type="InterPro" id="IPR005467">
    <property type="entry name" value="His_kinase_dom"/>
</dbReference>
<dbReference type="Pfam" id="PF00512">
    <property type="entry name" value="HisKA"/>
    <property type="match status" value="1"/>
</dbReference>
<dbReference type="SMART" id="SM00304">
    <property type="entry name" value="HAMP"/>
    <property type="match status" value="1"/>
</dbReference>
<evidence type="ECO:0000256" key="11">
    <source>
        <dbReference type="ARBA" id="ARBA00022989"/>
    </source>
</evidence>
<keyword evidence="13 15" id="KW-0472">Membrane</keyword>
<evidence type="ECO:0000256" key="15">
    <source>
        <dbReference type="SAM" id="Phobius"/>
    </source>
</evidence>
<dbReference type="PROSITE" id="PS50109">
    <property type="entry name" value="HIS_KIN"/>
    <property type="match status" value="1"/>
</dbReference>
<dbReference type="GO" id="GO:0005524">
    <property type="term" value="F:ATP binding"/>
    <property type="evidence" value="ECO:0007669"/>
    <property type="project" value="UniProtKB-KW"/>
</dbReference>
<evidence type="ECO:0000256" key="5">
    <source>
        <dbReference type="ARBA" id="ARBA00022553"/>
    </source>
</evidence>
<dbReference type="EMBL" id="JMQA01000025">
    <property type="protein sequence ID" value="KFN08914.1"/>
    <property type="molecule type" value="Genomic_DNA"/>
</dbReference>
<evidence type="ECO:0000256" key="7">
    <source>
        <dbReference type="ARBA" id="ARBA00022692"/>
    </source>
</evidence>
<evidence type="ECO:0000256" key="10">
    <source>
        <dbReference type="ARBA" id="ARBA00022840"/>
    </source>
</evidence>
<feature type="domain" description="Histidine kinase" evidence="16">
    <location>
        <begin position="244"/>
        <end position="459"/>
    </location>
</feature>
<dbReference type="AlphaFoldDB" id="A0A090ZCA0"/>
<dbReference type="InterPro" id="IPR003594">
    <property type="entry name" value="HATPase_dom"/>
</dbReference>
<dbReference type="PANTHER" id="PTHR45528:SF1">
    <property type="entry name" value="SENSOR HISTIDINE KINASE CPXA"/>
    <property type="match status" value="1"/>
</dbReference>
<dbReference type="Pfam" id="PF02518">
    <property type="entry name" value="HATPase_c"/>
    <property type="match status" value="1"/>
</dbReference>
<keyword evidence="7 15" id="KW-0812">Transmembrane</keyword>
<gene>
    <name evidence="18" type="ORF">DJ90_5118</name>
</gene>
<reference evidence="18 19" key="1">
    <citation type="submission" date="2014-04" db="EMBL/GenBank/DDBJ databases">
        <authorList>
            <person name="Bishop-Lilly K.A."/>
            <person name="Broomall S.M."/>
            <person name="Chain P.S."/>
            <person name="Chertkov O."/>
            <person name="Coyne S.R."/>
            <person name="Daligault H.E."/>
            <person name="Davenport K.W."/>
            <person name="Erkkila T."/>
            <person name="Frey K.G."/>
            <person name="Gibbons H.S."/>
            <person name="Gu W."/>
            <person name="Jaissle J."/>
            <person name="Johnson S.L."/>
            <person name="Koroleva G.I."/>
            <person name="Ladner J.T."/>
            <person name="Lo C.-C."/>
            <person name="Minogue T.D."/>
            <person name="Munk C."/>
            <person name="Palacios G.F."/>
            <person name="Redden C.L."/>
            <person name="Rosenzweig C.N."/>
            <person name="Scholz M.B."/>
            <person name="Teshima H."/>
            <person name="Xu Y."/>
        </authorList>
    </citation>
    <scope>NUCLEOTIDE SEQUENCE [LARGE SCALE GENOMIC DNA]</scope>
    <source>
        <strain evidence="18 19">8244</strain>
    </source>
</reference>
<keyword evidence="12" id="KW-0902">Two-component regulatory system</keyword>
<evidence type="ECO:0000259" key="16">
    <source>
        <dbReference type="PROSITE" id="PS50109"/>
    </source>
</evidence>
<dbReference type="SMART" id="SM00388">
    <property type="entry name" value="HisKA"/>
    <property type="match status" value="1"/>
</dbReference>
<evidence type="ECO:0000256" key="4">
    <source>
        <dbReference type="ARBA" id="ARBA00022475"/>
    </source>
</evidence>
<dbReference type="SUPFAM" id="SSF47384">
    <property type="entry name" value="Homodimeric domain of signal transducing histidine kinase"/>
    <property type="match status" value="1"/>
</dbReference>
<evidence type="ECO:0000256" key="12">
    <source>
        <dbReference type="ARBA" id="ARBA00023012"/>
    </source>
</evidence>
<evidence type="ECO:0000256" key="2">
    <source>
        <dbReference type="ARBA" id="ARBA00004651"/>
    </source>
</evidence>
<evidence type="ECO:0000259" key="17">
    <source>
        <dbReference type="PROSITE" id="PS50885"/>
    </source>
</evidence>
<dbReference type="CDD" id="cd00075">
    <property type="entry name" value="HATPase"/>
    <property type="match status" value="1"/>
</dbReference>
<dbReference type="SMART" id="SM00387">
    <property type="entry name" value="HATPase_c"/>
    <property type="match status" value="1"/>
</dbReference>
<proteinExistence type="predicted"/>
<dbReference type="Gene3D" id="1.10.287.130">
    <property type="match status" value="1"/>
</dbReference>
<dbReference type="FunFam" id="1.10.287.130:FF:000001">
    <property type="entry name" value="Two-component sensor histidine kinase"/>
    <property type="match status" value="1"/>
</dbReference>
<evidence type="ECO:0000256" key="8">
    <source>
        <dbReference type="ARBA" id="ARBA00022741"/>
    </source>
</evidence>
<comment type="catalytic activity">
    <reaction evidence="1">
        <text>ATP + protein L-histidine = ADP + protein N-phospho-L-histidine.</text>
        <dbReference type="EC" id="2.7.13.3"/>
    </reaction>
</comment>
<dbReference type="InterPro" id="IPR036097">
    <property type="entry name" value="HisK_dim/P_sf"/>
</dbReference>
<evidence type="ECO:0000256" key="3">
    <source>
        <dbReference type="ARBA" id="ARBA00012438"/>
    </source>
</evidence>
<keyword evidence="10" id="KW-0067">ATP-binding</keyword>
<comment type="caution">
    <text evidence="18">The sequence shown here is derived from an EMBL/GenBank/DDBJ whole genome shotgun (WGS) entry which is preliminary data.</text>
</comment>
<protein>
    <recommendedName>
        <fullName evidence="3">histidine kinase</fullName>
        <ecNumber evidence="3">2.7.13.3</ecNumber>
    </recommendedName>
</protein>
<keyword evidence="11 15" id="KW-1133">Transmembrane helix</keyword>
<evidence type="ECO:0000313" key="18">
    <source>
        <dbReference type="EMBL" id="KFN08914.1"/>
    </source>
</evidence>
<feature type="transmembrane region" description="Helical" evidence="15">
    <location>
        <begin position="149"/>
        <end position="171"/>
    </location>
</feature>
<comment type="subcellular location">
    <subcellularLocation>
        <location evidence="2">Cell membrane</location>
        <topology evidence="2">Multi-pass membrane protein</topology>
    </subcellularLocation>
</comment>
<dbReference type="GO" id="GO:0005886">
    <property type="term" value="C:plasma membrane"/>
    <property type="evidence" value="ECO:0007669"/>
    <property type="project" value="UniProtKB-SubCell"/>
</dbReference>
<keyword evidence="8" id="KW-0547">Nucleotide-binding</keyword>
<dbReference type="Gene3D" id="6.10.340.10">
    <property type="match status" value="1"/>
</dbReference>
<dbReference type="PANTHER" id="PTHR45528">
    <property type="entry name" value="SENSOR HISTIDINE KINASE CPXA"/>
    <property type="match status" value="1"/>
</dbReference>
<dbReference type="GeneID" id="77007138"/>
<dbReference type="HOGENOM" id="CLU_000445_89_6_9"/>
<dbReference type="Pfam" id="PF00672">
    <property type="entry name" value="HAMP"/>
    <property type="match status" value="1"/>
</dbReference>
<keyword evidence="4" id="KW-1003">Cell membrane</keyword>
<evidence type="ECO:0000256" key="14">
    <source>
        <dbReference type="SAM" id="Coils"/>
    </source>
</evidence>
<dbReference type="STRING" id="44252.DJ90_5118"/>
<dbReference type="Gene3D" id="3.30.565.10">
    <property type="entry name" value="Histidine kinase-like ATPase, C-terminal domain"/>
    <property type="match status" value="1"/>
</dbReference>
<dbReference type="EC" id="2.7.13.3" evidence="3"/>
<keyword evidence="6" id="KW-0808">Transferase</keyword>
<dbReference type="InterPro" id="IPR004358">
    <property type="entry name" value="Sig_transdc_His_kin-like_C"/>
</dbReference>